<gene>
    <name evidence="1" type="ORF">HPLM_LOCUS6213</name>
</gene>
<sequence>MVGTFLEASHQGPGHSLGFCQAYLMLNVRLKERDIICKRGATQQIASILDSLGLFVLLLVQAKSFQQKL</sequence>
<protein>
    <submittedName>
        <fullName evidence="1 3">Uncharacterized protein</fullName>
    </submittedName>
</protein>
<name>A0A0N4W7T5_HAEPC</name>
<dbReference type="EMBL" id="UZAF01016460">
    <property type="protein sequence ID" value="VDO28321.1"/>
    <property type="molecule type" value="Genomic_DNA"/>
</dbReference>
<keyword evidence="2" id="KW-1185">Reference proteome</keyword>
<evidence type="ECO:0000313" key="3">
    <source>
        <dbReference type="WBParaSite" id="HPLM_0000622101-mRNA-1"/>
    </source>
</evidence>
<accession>A0A0N4W7T5</accession>
<evidence type="ECO:0000313" key="1">
    <source>
        <dbReference type="EMBL" id="VDO28321.1"/>
    </source>
</evidence>
<dbReference type="AlphaFoldDB" id="A0A0N4W7T5"/>
<dbReference type="WBParaSite" id="HPLM_0000622101-mRNA-1">
    <property type="protein sequence ID" value="HPLM_0000622101-mRNA-1"/>
    <property type="gene ID" value="HPLM_0000622101"/>
</dbReference>
<evidence type="ECO:0000313" key="2">
    <source>
        <dbReference type="Proteomes" id="UP000268014"/>
    </source>
</evidence>
<reference evidence="3" key="1">
    <citation type="submission" date="2017-02" db="UniProtKB">
        <authorList>
            <consortium name="WormBaseParasite"/>
        </authorList>
    </citation>
    <scope>IDENTIFICATION</scope>
</reference>
<organism evidence="3">
    <name type="scientific">Haemonchus placei</name>
    <name type="common">Barber's pole worm</name>
    <dbReference type="NCBI Taxonomy" id="6290"/>
    <lineage>
        <taxon>Eukaryota</taxon>
        <taxon>Metazoa</taxon>
        <taxon>Ecdysozoa</taxon>
        <taxon>Nematoda</taxon>
        <taxon>Chromadorea</taxon>
        <taxon>Rhabditida</taxon>
        <taxon>Rhabditina</taxon>
        <taxon>Rhabditomorpha</taxon>
        <taxon>Strongyloidea</taxon>
        <taxon>Trichostrongylidae</taxon>
        <taxon>Haemonchus</taxon>
    </lineage>
</organism>
<dbReference type="Proteomes" id="UP000268014">
    <property type="component" value="Unassembled WGS sequence"/>
</dbReference>
<proteinExistence type="predicted"/>
<reference evidence="1 2" key="2">
    <citation type="submission" date="2018-11" db="EMBL/GenBank/DDBJ databases">
        <authorList>
            <consortium name="Pathogen Informatics"/>
        </authorList>
    </citation>
    <scope>NUCLEOTIDE SEQUENCE [LARGE SCALE GENOMIC DNA]</scope>
    <source>
        <strain evidence="1 2">MHpl1</strain>
    </source>
</reference>